<evidence type="ECO:0000313" key="5">
    <source>
        <dbReference type="EMBL" id="GLS74550.1"/>
    </source>
</evidence>
<dbReference type="InterPro" id="IPR041916">
    <property type="entry name" value="Anti_sigma_zinc_sf"/>
</dbReference>
<organism evidence="5 6">
    <name type="scientific">Methylobacterium tardum</name>
    <dbReference type="NCBI Taxonomy" id="374432"/>
    <lineage>
        <taxon>Bacteria</taxon>
        <taxon>Pseudomonadati</taxon>
        <taxon>Pseudomonadota</taxon>
        <taxon>Alphaproteobacteria</taxon>
        <taxon>Hyphomicrobiales</taxon>
        <taxon>Methylobacteriaceae</taxon>
        <taxon>Methylobacterium</taxon>
    </lineage>
</organism>
<dbReference type="PANTHER" id="PTHR37461:SF1">
    <property type="entry name" value="ANTI-SIGMA-K FACTOR RSKA"/>
    <property type="match status" value="1"/>
</dbReference>
<dbReference type="EMBL" id="BSPL01000038">
    <property type="protein sequence ID" value="GLS74550.1"/>
    <property type="molecule type" value="Genomic_DNA"/>
</dbReference>
<keyword evidence="3" id="KW-1133">Transmembrane helix</keyword>
<dbReference type="Proteomes" id="UP001157440">
    <property type="component" value="Unassembled WGS sequence"/>
</dbReference>
<proteinExistence type="predicted"/>
<keyword evidence="6" id="KW-1185">Reference proteome</keyword>
<evidence type="ECO:0000313" key="6">
    <source>
        <dbReference type="Proteomes" id="UP001157440"/>
    </source>
</evidence>
<dbReference type="PANTHER" id="PTHR37461">
    <property type="entry name" value="ANTI-SIGMA-K FACTOR RSKA"/>
    <property type="match status" value="1"/>
</dbReference>
<gene>
    <name evidence="5" type="ORF">GCM10007890_65680</name>
</gene>
<name>A0AA37TLX8_9HYPH</name>
<reference evidence="6" key="1">
    <citation type="journal article" date="2019" name="Int. J. Syst. Evol. Microbiol.">
        <title>The Global Catalogue of Microorganisms (GCM) 10K type strain sequencing project: providing services to taxonomists for standard genome sequencing and annotation.</title>
        <authorList>
            <consortium name="The Broad Institute Genomics Platform"/>
            <consortium name="The Broad Institute Genome Sequencing Center for Infectious Disease"/>
            <person name="Wu L."/>
            <person name="Ma J."/>
        </authorList>
    </citation>
    <scope>NUCLEOTIDE SEQUENCE [LARGE SCALE GENOMIC DNA]</scope>
    <source>
        <strain evidence="6">NBRC 103632</strain>
    </source>
</reference>
<evidence type="ECO:0000256" key="2">
    <source>
        <dbReference type="ARBA" id="ARBA00022692"/>
    </source>
</evidence>
<comment type="caution">
    <text evidence="5">The sequence shown here is derived from an EMBL/GenBank/DDBJ whole genome shotgun (WGS) entry which is preliminary data.</text>
</comment>
<dbReference type="AlphaFoldDB" id="A0AA37TLX8"/>
<dbReference type="GO" id="GO:0016020">
    <property type="term" value="C:membrane"/>
    <property type="evidence" value="ECO:0007669"/>
    <property type="project" value="UniProtKB-SubCell"/>
</dbReference>
<evidence type="ECO:0000256" key="4">
    <source>
        <dbReference type="ARBA" id="ARBA00023136"/>
    </source>
</evidence>
<sequence length="274" mass="29172">MTDDDETLLLLSAYADGELSPGEVLAMERRLAAEPGARVAAERLRTLSTALRETLAGPPAPEALRARVIQAIGFADPPPEHASEGAWGGRSGGGWHGSWRGSWRGSWQALAATLLLGLVGGAALGSGAYRDRPETPATIEAVLAGHLRGLAAPQPFDIASSDRHVVKPWFNGRTTIAPDAPDLADQGFPLIGGRVDIVTHTPVPTLVYRRDRHVISVTVVPAADSPPAGEARRDGSTIERWSLGDLTYWAVSDLNARDLRGFVDLYRSRTGRPG</sequence>
<evidence type="ECO:0000256" key="3">
    <source>
        <dbReference type="ARBA" id="ARBA00022989"/>
    </source>
</evidence>
<accession>A0AA37TLX8</accession>
<dbReference type="InterPro" id="IPR051474">
    <property type="entry name" value="Anti-sigma-K/W_factor"/>
</dbReference>
<evidence type="ECO:0000256" key="1">
    <source>
        <dbReference type="ARBA" id="ARBA00004167"/>
    </source>
</evidence>
<comment type="subcellular location">
    <subcellularLocation>
        <location evidence="1">Membrane</location>
        <topology evidence="1">Single-pass membrane protein</topology>
    </subcellularLocation>
</comment>
<dbReference type="GO" id="GO:0016989">
    <property type="term" value="F:sigma factor antagonist activity"/>
    <property type="evidence" value="ECO:0007669"/>
    <property type="project" value="TreeGrafter"/>
</dbReference>
<dbReference type="RefSeq" id="WP_238195810.1">
    <property type="nucleotide sequence ID" value="NZ_BPQZ01000006.1"/>
</dbReference>
<dbReference type="Gene3D" id="1.10.10.1320">
    <property type="entry name" value="Anti-sigma factor, zinc-finger domain"/>
    <property type="match status" value="1"/>
</dbReference>
<dbReference type="GO" id="GO:0006417">
    <property type="term" value="P:regulation of translation"/>
    <property type="evidence" value="ECO:0007669"/>
    <property type="project" value="TreeGrafter"/>
</dbReference>
<keyword evidence="4" id="KW-0472">Membrane</keyword>
<keyword evidence="2" id="KW-0812">Transmembrane</keyword>
<protein>
    <submittedName>
        <fullName evidence="5">Membrane protein</fullName>
    </submittedName>
</protein>